<protein>
    <submittedName>
        <fullName evidence="2">Uncharacterized protein</fullName>
    </submittedName>
</protein>
<reference evidence="2" key="1">
    <citation type="submission" date="2018-05" db="EMBL/GenBank/DDBJ databases">
        <authorList>
            <person name="Lanie J.A."/>
            <person name="Ng W.-L."/>
            <person name="Kazmierczak K.M."/>
            <person name="Andrzejewski T.M."/>
            <person name="Davidsen T.M."/>
            <person name="Wayne K.J."/>
            <person name="Tettelin H."/>
            <person name="Glass J.I."/>
            <person name="Rusch D."/>
            <person name="Podicherti R."/>
            <person name="Tsui H.-C.T."/>
            <person name="Winkler M.E."/>
        </authorList>
    </citation>
    <scope>NUCLEOTIDE SEQUENCE</scope>
</reference>
<proteinExistence type="predicted"/>
<name>A0A381ZXP7_9ZZZZ</name>
<dbReference type="AlphaFoldDB" id="A0A381ZXP7"/>
<evidence type="ECO:0000313" key="2">
    <source>
        <dbReference type="EMBL" id="SVA93919.1"/>
    </source>
</evidence>
<feature type="region of interest" description="Disordered" evidence="1">
    <location>
        <begin position="1"/>
        <end position="27"/>
    </location>
</feature>
<evidence type="ECO:0000256" key="1">
    <source>
        <dbReference type="SAM" id="MobiDB-lite"/>
    </source>
</evidence>
<gene>
    <name evidence="2" type="ORF">METZ01_LOCUS146773</name>
</gene>
<dbReference type="EMBL" id="UINC01023044">
    <property type="protein sequence ID" value="SVA93919.1"/>
    <property type="molecule type" value="Genomic_DNA"/>
</dbReference>
<feature type="non-terminal residue" evidence="2">
    <location>
        <position position="27"/>
    </location>
</feature>
<accession>A0A381ZXP7</accession>
<sequence length="27" mass="2885">MRERDGGATGHRSSTDDTPLPMISTVP</sequence>
<organism evidence="2">
    <name type="scientific">marine metagenome</name>
    <dbReference type="NCBI Taxonomy" id="408172"/>
    <lineage>
        <taxon>unclassified sequences</taxon>
        <taxon>metagenomes</taxon>
        <taxon>ecological metagenomes</taxon>
    </lineage>
</organism>